<dbReference type="AlphaFoldDB" id="A0A1B4PXX5"/>
<organism evidence="1 2">
    <name type="scientific">Burkholderia cepacia</name>
    <name type="common">Pseudomonas cepacia</name>
    <dbReference type="NCBI Taxonomy" id="292"/>
    <lineage>
        <taxon>Bacteria</taxon>
        <taxon>Pseudomonadati</taxon>
        <taxon>Pseudomonadota</taxon>
        <taxon>Betaproteobacteria</taxon>
        <taxon>Burkholderiales</taxon>
        <taxon>Burkholderiaceae</taxon>
        <taxon>Burkholderia</taxon>
        <taxon>Burkholderia cepacia complex</taxon>
    </lineage>
</organism>
<protein>
    <submittedName>
        <fullName evidence="1">Uncharacterized protein</fullName>
    </submittedName>
</protein>
<sequence length="316" mass="35593">MLDTNLLIAMERVVKDGNKTSLLKKYGLHNLVSLLNRCPPNSICISPGLALDEMPPALAERCRLHYEAFCLQHLPSFCDTPNCIHATFSGKEADYGFLDLESVAQALLAIPFTALLYLNIVDKQFKGSPIQKFEAFMARMANDLDMLSTKEIDIAKYCLAEPPATATETIRLKRLFRTNFLKMKKDKAIRTAQDAMAVAFNGACDLTLINSANVIQSRGLDEIPQDCWIATRDKKLFEFSRVAHYLDLDGNAGQFSLSTVLTEHMNDEYWIAANDLHQSVSRTRLNYHLSRKIDPFTYVDTAKAAIEETRLAFQND</sequence>
<evidence type="ECO:0000313" key="2">
    <source>
        <dbReference type="Proteomes" id="UP000094776"/>
    </source>
</evidence>
<proteinExistence type="predicted"/>
<accession>A0A1B4PXX5</accession>
<name>A0A1B4PXX5_BURCE</name>
<evidence type="ECO:0000313" key="1">
    <source>
        <dbReference type="EMBL" id="AOK18734.1"/>
    </source>
</evidence>
<reference evidence="1 2" key="1">
    <citation type="submission" date="2015-12" db="EMBL/GenBank/DDBJ databases">
        <title>Diversity of Burkholderia near neighbor genomes.</title>
        <authorList>
            <person name="Sahl J."/>
            <person name="Wagner D."/>
            <person name="Keim P."/>
        </authorList>
    </citation>
    <scope>NUCLEOTIDE SEQUENCE [LARGE SCALE GENOMIC DNA]</scope>
    <source>
        <strain evidence="1 2">MSMB1184WGS</strain>
    </source>
</reference>
<dbReference type="RefSeq" id="WP_069270875.1">
    <property type="nucleotide sequence ID" value="NZ_CP013444.1"/>
</dbReference>
<gene>
    <name evidence="1" type="ORF">WT26_22260</name>
</gene>
<dbReference type="EMBL" id="CP013444">
    <property type="protein sequence ID" value="AOK18734.1"/>
    <property type="molecule type" value="Genomic_DNA"/>
</dbReference>
<dbReference type="Proteomes" id="UP000094776">
    <property type="component" value="Chromosome 2"/>
</dbReference>